<dbReference type="Pfam" id="PF00211">
    <property type="entry name" value="Guanylate_cyc"/>
    <property type="match status" value="1"/>
</dbReference>
<gene>
    <name evidence="3" type="ORF">ACFSCY_10530</name>
</gene>
<evidence type="ECO:0000256" key="1">
    <source>
        <dbReference type="ARBA" id="ARBA00005381"/>
    </source>
</evidence>
<comment type="similarity">
    <text evidence="1">Belongs to the adenylyl cyclase class-3 family.</text>
</comment>
<organism evidence="3 4">
    <name type="scientific">Pseudonocardia aurantiaca</name>
    <dbReference type="NCBI Taxonomy" id="75290"/>
    <lineage>
        <taxon>Bacteria</taxon>
        <taxon>Bacillati</taxon>
        <taxon>Actinomycetota</taxon>
        <taxon>Actinomycetes</taxon>
        <taxon>Pseudonocardiales</taxon>
        <taxon>Pseudonocardiaceae</taxon>
        <taxon>Pseudonocardia</taxon>
    </lineage>
</organism>
<comment type="caution">
    <text evidence="3">The sequence shown here is derived from an EMBL/GenBank/DDBJ whole genome shotgun (WGS) entry which is preliminary data.</text>
</comment>
<evidence type="ECO:0000313" key="3">
    <source>
        <dbReference type="EMBL" id="MFD1529878.1"/>
    </source>
</evidence>
<feature type="domain" description="Guanylate cyclase" evidence="2">
    <location>
        <begin position="171"/>
        <end position="280"/>
    </location>
</feature>
<dbReference type="RefSeq" id="WP_343975871.1">
    <property type="nucleotide sequence ID" value="NZ_BAAAJG010000008.1"/>
</dbReference>
<protein>
    <submittedName>
        <fullName evidence="3">Adenylate/guanylate cyclase domain-containing protein</fullName>
    </submittedName>
</protein>
<dbReference type="Gene3D" id="3.30.70.1230">
    <property type="entry name" value="Nucleotide cyclase"/>
    <property type="match status" value="1"/>
</dbReference>
<dbReference type="PANTHER" id="PTHR43081">
    <property type="entry name" value="ADENYLATE CYCLASE, TERMINAL-DIFFERENTIATION SPECIFIC-RELATED"/>
    <property type="match status" value="1"/>
</dbReference>
<dbReference type="Proteomes" id="UP001597145">
    <property type="component" value="Unassembled WGS sequence"/>
</dbReference>
<reference evidence="4" key="1">
    <citation type="journal article" date="2019" name="Int. J. Syst. Evol. Microbiol.">
        <title>The Global Catalogue of Microorganisms (GCM) 10K type strain sequencing project: providing services to taxonomists for standard genome sequencing and annotation.</title>
        <authorList>
            <consortium name="The Broad Institute Genomics Platform"/>
            <consortium name="The Broad Institute Genome Sequencing Center for Infectious Disease"/>
            <person name="Wu L."/>
            <person name="Ma J."/>
        </authorList>
    </citation>
    <scope>NUCLEOTIDE SEQUENCE [LARGE SCALE GENOMIC DNA]</scope>
    <source>
        <strain evidence="4">JCM 12165</strain>
    </source>
</reference>
<dbReference type="InterPro" id="IPR001054">
    <property type="entry name" value="A/G_cyclase"/>
</dbReference>
<dbReference type="EMBL" id="JBHUCP010000006">
    <property type="protein sequence ID" value="MFD1529878.1"/>
    <property type="molecule type" value="Genomic_DNA"/>
</dbReference>
<dbReference type="CDD" id="cd07302">
    <property type="entry name" value="CHD"/>
    <property type="match status" value="1"/>
</dbReference>
<evidence type="ECO:0000259" key="2">
    <source>
        <dbReference type="PROSITE" id="PS50125"/>
    </source>
</evidence>
<sequence length="329" mass="35724">MTASHPLDESLEELVLGAPRRFTRLQVAEAAGLAPEEAHGLWRALGFPKVGDEEVVFTQRDVDAARLMASLGDAGVLAPEVREAVARAVAQSMARLAEWQVGMVRRVVESQTEGESESGPGAPERSLELAAAVVPAFEELQTYVWRRHLAATIQRLFVTSAPEDSDTWPLVVGFADMVGFTHTTRKRSTGELSEMIERFEAATTDVIADGHGRVVKTVGDEVLFVADEIADGARIALTLRDRVRTEPALPQLRIGLAAGPVLARYGDVYGEVVNIASRLTAHARPDSVLVDRTVAEALQADPGFALRPLRPVAVRGYRNLHPWRLETGS</sequence>
<accession>A0ABW4FGT1</accession>
<name>A0ABW4FGT1_9PSEU</name>
<dbReference type="InterPro" id="IPR050697">
    <property type="entry name" value="Adenylyl/Guanylyl_Cyclase_3/4"/>
</dbReference>
<keyword evidence="4" id="KW-1185">Reference proteome</keyword>
<dbReference type="PANTHER" id="PTHR43081:SF19">
    <property type="entry name" value="PH-SENSITIVE ADENYLATE CYCLASE RV1264"/>
    <property type="match status" value="1"/>
</dbReference>
<dbReference type="SUPFAM" id="SSF55073">
    <property type="entry name" value="Nucleotide cyclase"/>
    <property type="match status" value="1"/>
</dbReference>
<proteinExistence type="inferred from homology"/>
<evidence type="ECO:0000313" key="4">
    <source>
        <dbReference type="Proteomes" id="UP001597145"/>
    </source>
</evidence>
<dbReference type="PROSITE" id="PS50125">
    <property type="entry name" value="GUANYLATE_CYCLASE_2"/>
    <property type="match status" value="1"/>
</dbReference>
<dbReference type="SMART" id="SM00044">
    <property type="entry name" value="CYCc"/>
    <property type="match status" value="1"/>
</dbReference>
<dbReference type="InterPro" id="IPR029787">
    <property type="entry name" value="Nucleotide_cyclase"/>
</dbReference>